<sequence>MKILVKYIYAGKFVKRVKIPLFEGIEPVLTRPGKLIFWFKEKEHTGEVIEVEENELLVEYKKPVYGQNGLNAFGEYLDANFANNMDDLQADVDEKSIAIQENATSKKYISKIRGYVHYDGKELLVDNRIKVSEITKHKDLVEDLEDNNIEIVVTQHDTARDTIKEGVTLVSERIHVNGFVGAKSRLEAITLEIEGATHQDSLQYAKYATINRHKGTLRCHEGKISLLEGGVVHATAVEIDSSIGGAVYAQDVTIKHVKNNLKVYASNSITVRLVSGEDNLFKINYRDVPVVQSKLQFIDKDIKELRYKLEGAKRHSLGKVEELEKEITRLKKEKEAIHNSYKNAKITVQEPFKGLNNIIFTIDNAHEIAYKTEAKSYPPFYLEIQENIITLHPVAKSIVIEEK</sequence>
<organism evidence="2 3">
    <name type="scientific">Sulfurimonas sediminis</name>
    <dbReference type="NCBI Taxonomy" id="2590020"/>
    <lineage>
        <taxon>Bacteria</taxon>
        <taxon>Pseudomonadati</taxon>
        <taxon>Campylobacterota</taxon>
        <taxon>Epsilonproteobacteria</taxon>
        <taxon>Campylobacterales</taxon>
        <taxon>Sulfurimonadaceae</taxon>
        <taxon>Sulfurimonas</taxon>
    </lineage>
</organism>
<evidence type="ECO:0000313" key="2">
    <source>
        <dbReference type="EMBL" id="QOP44180.1"/>
    </source>
</evidence>
<gene>
    <name evidence="2" type="ORF">FJR45_09590</name>
</gene>
<name>A0A7M1B3E1_9BACT</name>
<proteinExistence type="predicted"/>
<accession>A0A7M1B3E1</accession>
<dbReference type="Proteomes" id="UP000593719">
    <property type="component" value="Chromosome"/>
</dbReference>
<dbReference type="EMBL" id="CP041235">
    <property type="protein sequence ID" value="QOP44180.1"/>
    <property type="molecule type" value="Genomic_DNA"/>
</dbReference>
<feature type="coiled-coil region" evidence="1">
    <location>
        <begin position="313"/>
        <end position="340"/>
    </location>
</feature>
<dbReference type="KEGG" id="ssei:FJR45_09590"/>
<evidence type="ECO:0000256" key="1">
    <source>
        <dbReference type="SAM" id="Coils"/>
    </source>
</evidence>
<keyword evidence="3" id="KW-1185">Reference proteome</keyword>
<reference evidence="2 3" key="1">
    <citation type="submission" date="2019-06" db="EMBL/GenBank/DDBJ databases">
        <title>Sulfurimonas gotlandica sp. nov., a chemoautotrophic and psychrotolerant epsilonproteobacterium isolated from a pelagic redoxcline, and an emended description of the genus Sulfurimonas.</title>
        <authorList>
            <person name="Wang S."/>
            <person name="Jiang L."/>
            <person name="Shao Z."/>
        </authorList>
    </citation>
    <scope>NUCLEOTIDE SEQUENCE [LARGE SCALE GENOMIC DNA]</scope>
    <source>
        <strain evidence="2 3">S2-6</strain>
    </source>
</reference>
<protein>
    <submittedName>
        <fullName evidence="2">DUF342 domain-containing protein</fullName>
    </submittedName>
</protein>
<keyword evidence="1" id="KW-0175">Coiled coil</keyword>
<dbReference type="AlphaFoldDB" id="A0A7M1B3E1"/>
<evidence type="ECO:0000313" key="3">
    <source>
        <dbReference type="Proteomes" id="UP000593719"/>
    </source>
</evidence>